<feature type="non-terminal residue" evidence="2">
    <location>
        <position position="1"/>
    </location>
</feature>
<sequence length="235" mass="28127">VESKNLEQLRSWLRTELDSSGRPLGKGYQASIDLYKSPFGDFALKRVHGNFLFRRLRKATIRREFSVYQYLLDIPGIPKCLGLIDKKYLLLEYLPGQTFRKYETKLQDREKFFKNLLTIVKAMHQAGVAHGDLKRKDNILVTQGEQPYVIDFGTAHLRKDRYSWWNRWVFKRIAQADYNAWIKLKYQRRFENLSPADAKIYNPLPEERVARLVRIIWQKLTLRRLQVRLRLRKKI</sequence>
<accession>A0A381SZ87</accession>
<proteinExistence type="predicted"/>
<dbReference type="GO" id="GO:0004672">
    <property type="term" value="F:protein kinase activity"/>
    <property type="evidence" value="ECO:0007669"/>
    <property type="project" value="InterPro"/>
</dbReference>
<dbReference type="Pfam" id="PF00069">
    <property type="entry name" value="Pkinase"/>
    <property type="match status" value="1"/>
</dbReference>
<dbReference type="PROSITE" id="PS50011">
    <property type="entry name" value="PROTEIN_KINASE_DOM"/>
    <property type="match status" value="1"/>
</dbReference>
<dbReference type="SUPFAM" id="SSF56112">
    <property type="entry name" value="Protein kinase-like (PK-like)"/>
    <property type="match status" value="1"/>
</dbReference>
<dbReference type="GO" id="GO:0005524">
    <property type="term" value="F:ATP binding"/>
    <property type="evidence" value="ECO:0007669"/>
    <property type="project" value="InterPro"/>
</dbReference>
<reference evidence="2" key="1">
    <citation type="submission" date="2018-05" db="EMBL/GenBank/DDBJ databases">
        <authorList>
            <person name="Lanie J.A."/>
            <person name="Ng W.-L."/>
            <person name="Kazmierczak K.M."/>
            <person name="Andrzejewski T.M."/>
            <person name="Davidsen T.M."/>
            <person name="Wayne K.J."/>
            <person name="Tettelin H."/>
            <person name="Glass J.I."/>
            <person name="Rusch D."/>
            <person name="Podicherti R."/>
            <person name="Tsui H.-C.T."/>
            <person name="Winkler M.E."/>
        </authorList>
    </citation>
    <scope>NUCLEOTIDE SEQUENCE</scope>
</reference>
<dbReference type="InterPro" id="IPR000719">
    <property type="entry name" value="Prot_kinase_dom"/>
</dbReference>
<gene>
    <name evidence="2" type="ORF">METZ01_LOCUS62184</name>
</gene>
<protein>
    <recommendedName>
        <fullName evidence="1">Protein kinase domain-containing protein</fullName>
    </recommendedName>
</protein>
<dbReference type="Gene3D" id="1.10.510.10">
    <property type="entry name" value="Transferase(Phosphotransferase) domain 1"/>
    <property type="match status" value="1"/>
</dbReference>
<feature type="domain" description="Protein kinase" evidence="1">
    <location>
        <begin position="18"/>
        <end position="235"/>
    </location>
</feature>
<dbReference type="InterPro" id="IPR011009">
    <property type="entry name" value="Kinase-like_dom_sf"/>
</dbReference>
<name>A0A381SZ87_9ZZZZ</name>
<dbReference type="SMART" id="SM00220">
    <property type="entry name" value="S_TKc"/>
    <property type="match status" value="1"/>
</dbReference>
<dbReference type="EMBL" id="UINC01003797">
    <property type="protein sequence ID" value="SVA09330.1"/>
    <property type="molecule type" value="Genomic_DNA"/>
</dbReference>
<evidence type="ECO:0000259" key="1">
    <source>
        <dbReference type="PROSITE" id="PS50011"/>
    </source>
</evidence>
<organism evidence="2">
    <name type="scientific">marine metagenome</name>
    <dbReference type="NCBI Taxonomy" id="408172"/>
    <lineage>
        <taxon>unclassified sequences</taxon>
        <taxon>metagenomes</taxon>
        <taxon>ecological metagenomes</taxon>
    </lineage>
</organism>
<dbReference type="AlphaFoldDB" id="A0A381SZ87"/>
<evidence type="ECO:0000313" key="2">
    <source>
        <dbReference type="EMBL" id="SVA09330.1"/>
    </source>
</evidence>